<keyword evidence="2" id="KW-1185">Reference proteome</keyword>
<proteinExistence type="predicted"/>
<accession>A0A433QXA2</accession>
<evidence type="ECO:0000313" key="1">
    <source>
        <dbReference type="EMBL" id="RUS34375.1"/>
    </source>
</evidence>
<organism evidence="1 2">
    <name type="scientific">Jimgerdemannia flammicorona</name>
    <dbReference type="NCBI Taxonomy" id="994334"/>
    <lineage>
        <taxon>Eukaryota</taxon>
        <taxon>Fungi</taxon>
        <taxon>Fungi incertae sedis</taxon>
        <taxon>Mucoromycota</taxon>
        <taxon>Mucoromycotina</taxon>
        <taxon>Endogonomycetes</taxon>
        <taxon>Endogonales</taxon>
        <taxon>Endogonaceae</taxon>
        <taxon>Jimgerdemannia</taxon>
    </lineage>
</organism>
<dbReference type="AlphaFoldDB" id="A0A433QXA2"/>
<dbReference type="EMBL" id="RBNJ01000541">
    <property type="protein sequence ID" value="RUS34375.1"/>
    <property type="molecule type" value="Genomic_DNA"/>
</dbReference>
<dbReference type="Proteomes" id="UP000274822">
    <property type="component" value="Unassembled WGS sequence"/>
</dbReference>
<evidence type="ECO:0000313" key="2">
    <source>
        <dbReference type="Proteomes" id="UP000274822"/>
    </source>
</evidence>
<name>A0A433QXA2_9FUNG</name>
<reference evidence="1 2" key="1">
    <citation type="journal article" date="2018" name="New Phytol.">
        <title>Phylogenomics of Endogonaceae and evolution of mycorrhizas within Mucoromycota.</title>
        <authorList>
            <person name="Chang Y."/>
            <person name="Desiro A."/>
            <person name="Na H."/>
            <person name="Sandor L."/>
            <person name="Lipzen A."/>
            <person name="Clum A."/>
            <person name="Barry K."/>
            <person name="Grigoriev I.V."/>
            <person name="Martin F.M."/>
            <person name="Stajich J.E."/>
            <person name="Smith M.E."/>
            <person name="Bonito G."/>
            <person name="Spatafora J.W."/>
        </authorList>
    </citation>
    <scope>NUCLEOTIDE SEQUENCE [LARGE SCALE GENOMIC DNA]</scope>
    <source>
        <strain evidence="1 2">AD002</strain>
    </source>
</reference>
<sequence length="91" mass="9828">MPISMLDDLMASMQQCGDPMEGVEPAPLEYYDPMEGVEYSIDAMEGIEVEPQPAKSVDILKLKVNITYPTLGRVIDHGKCARGAVGGVEGE</sequence>
<gene>
    <name evidence="1" type="ORF">BC938DRAFT_480894</name>
</gene>
<protein>
    <submittedName>
        <fullName evidence="1">Uncharacterized protein</fullName>
    </submittedName>
</protein>
<comment type="caution">
    <text evidence="1">The sequence shown here is derived from an EMBL/GenBank/DDBJ whole genome shotgun (WGS) entry which is preliminary data.</text>
</comment>